<dbReference type="AlphaFoldDB" id="A0AAD5V414"/>
<feature type="compositionally biased region" description="Basic and acidic residues" evidence="1">
    <location>
        <begin position="1"/>
        <end position="33"/>
    </location>
</feature>
<organism evidence="2 3">
    <name type="scientific">Meripilus lineatus</name>
    <dbReference type="NCBI Taxonomy" id="2056292"/>
    <lineage>
        <taxon>Eukaryota</taxon>
        <taxon>Fungi</taxon>
        <taxon>Dikarya</taxon>
        <taxon>Basidiomycota</taxon>
        <taxon>Agaricomycotina</taxon>
        <taxon>Agaricomycetes</taxon>
        <taxon>Polyporales</taxon>
        <taxon>Meripilaceae</taxon>
        <taxon>Meripilus</taxon>
    </lineage>
</organism>
<dbReference type="InterPro" id="IPR009003">
    <property type="entry name" value="Peptidase_S1_PA"/>
</dbReference>
<sequence length="630" mass="69650">MEEERRAELSSDTYEVTRRNREPLSPEWRERELNPNTAEAKSDGLIDLMAGAAEGKGGGGGGGDGGDSFGDPSTRAVPVTIHEAPSPTPHGSPLVQQPHYPNSTEAMLYYHGLPSKPPLLVRSSINTPWGEPSEGSPRIKQFFRFTEHQLHNVWEDDLAFKIHGILELDGIEWTSTDLVDLGWKDESSSHLTVWIGVDPEHFYEMNDDHKKDYVLKLGGVVLKCLRLLHEYGIDDVEVEIRLSTFVLCTQLRTPSPSDLVSDHHFFSTAIGHMIGPPTTSGLTSFGTGGFFMTVDGDDDTLLLVTARHVVFPDSNTDSDYFDNIDDISPRHDVLLIGDDQAFEESLGALKQKIADAQAIALGITEELVDITEEVIQIDQAAPEEKEAQLLDANRKLIALRRLENEMTKKWGSESKRIIGHVILAVPENSHRIDLNYQGEDDDDTPADFPDDWAVVAIDPGRIRASHFQGNILDLGTDEIDRWMPIIQVDGQDSQSSSPNGKNRLLPVKGRIPPELYDKPIQVLKRGARSGLTVGRSAGFAYHRDKYKHKGKIVWSVKSKVWAITPYLPSSAFSQQGDSGSTVVDCSGRIGGIMYGGVAAKKDAHPDITYAIPVDFLCERMEHFGISGVKF</sequence>
<dbReference type="EMBL" id="JANAWD010000216">
    <property type="protein sequence ID" value="KAJ3483737.1"/>
    <property type="molecule type" value="Genomic_DNA"/>
</dbReference>
<feature type="compositionally biased region" description="Polar residues" evidence="1">
    <location>
        <begin position="490"/>
        <end position="500"/>
    </location>
</feature>
<gene>
    <name evidence="2" type="ORF">NLI96_g6105</name>
</gene>
<evidence type="ECO:0000313" key="3">
    <source>
        <dbReference type="Proteomes" id="UP001212997"/>
    </source>
</evidence>
<reference evidence="2" key="1">
    <citation type="submission" date="2022-07" db="EMBL/GenBank/DDBJ databases">
        <title>Genome Sequence of Physisporinus lineatus.</title>
        <authorList>
            <person name="Buettner E."/>
        </authorList>
    </citation>
    <scope>NUCLEOTIDE SEQUENCE</scope>
    <source>
        <strain evidence="2">VT162</strain>
    </source>
</reference>
<feature type="region of interest" description="Disordered" evidence="1">
    <location>
        <begin position="1"/>
        <end position="75"/>
    </location>
</feature>
<dbReference type="Proteomes" id="UP001212997">
    <property type="component" value="Unassembled WGS sequence"/>
</dbReference>
<evidence type="ECO:0000256" key="1">
    <source>
        <dbReference type="SAM" id="MobiDB-lite"/>
    </source>
</evidence>
<proteinExistence type="predicted"/>
<feature type="compositionally biased region" description="Gly residues" evidence="1">
    <location>
        <begin position="54"/>
        <end position="68"/>
    </location>
</feature>
<protein>
    <recommendedName>
        <fullName evidence="4">Serine protease</fullName>
    </recommendedName>
</protein>
<feature type="region of interest" description="Disordered" evidence="1">
    <location>
        <begin position="489"/>
        <end position="508"/>
    </location>
</feature>
<accession>A0AAD5V414</accession>
<evidence type="ECO:0000313" key="2">
    <source>
        <dbReference type="EMBL" id="KAJ3483737.1"/>
    </source>
</evidence>
<comment type="caution">
    <text evidence="2">The sequence shown here is derived from an EMBL/GenBank/DDBJ whole genome shotgun (WGS) entry which is preliminary data.</text>
</comment>
<dbReference type="SUPFAM" id="SSF50494">
    <property type="entry name" value="Trypsin-like serine proteases"/>
    <property type="match status" value="1"/>
</dbReference>
<evidence type="ECO:0008006" key="4">
    <source>
        <dbReference type="Google" id="ProtNLM"/>
    </source>
</evidence>
<name>A0AAD5V414_9APHY</name>
<keyword evidence="3" id="KW-1185">Reference proteome</keyword>